<proteinExistence type="inferred from homology"/>
<dbReference type="PANTHER" id="PTHR12241">
    <property type="entry name" value="TUBULIN POLYGLUTAMYLASE"/>
    <property type="match status" value="1"/>
</dbReference>
<evidence type="ECO:0000256" key="8">
    <source>
        <dbReference type="ARBA" id="ARBA00023069"/>
    </source>
</evidence>
<evidence type="ECO:0000256" key="4">
    <source>
        <dbReference type="ARBA" id="ARBA00022598"/>
    </source>
</evidence>
<dbReference type="EMBL" id="JABSTU010000008">
    <property type="protein sequence ID" value="KAH8023062.1"/>
    <property type="molecule type" value="Genomic_DNA"/>
</dbReference>
<dbReference type="GO" id="GO:0000226">
    <property type="term" value="P:microtubule cytoskeleton organization"/>
    <property type="evidence" value="ECO:0007669"/>
    <property type="project" value="TreeGrafter"/>
</dbReference>
<dbReference type="GO" id="GO:0070740">
    <property type="term" value="F:tubulin-glutamic acid ligase activity"/>
    <property type="evidence" value="ECO:0007669"/>
    <property type="project" value="TreeGrafter"/>
</dbReference>
<dbReference type="GO" id="GO:0005524">
    <property type="term" value="F:ATP binding"/>
    <property type="evidence" value="ECO:0007669"/>
    <property type="project" value="UniProtKB-KW"/>
</dbReference>
<evidence type="ECO:0000256" key="10">
    <source>
        <dbReference type="ARBA" id="ARBA00023273"/>
    </source>
</evidence>
<evidence type="ECO:0000256" key="5">
    <source>
        <dbReference type="ARBA" id="ARBA00022701"/>
    </source>
</evidence>
<evidence type="ECO:0000256" key="3">
    <source>
        <dbReference type="ARBA" id="ARBA00022490"/>
    </source>
</evidence>
<keyword evidence="3" id="KW-0963">Cytoplasm</keyword>
<dbReference type="PROSITE" id="PS51221">
    <property type="entry name" value="TTL"/>
    <property type="match status" value="1"/>
</dbReference>
<dbReference type="Proteomes" id="UP000821866">
    <property type="component" value="Chromosome 6"/>
</dbReference>
<gene>
    <name evidence="11" type="ORF">HPB51_010846</name>
</gene>
<keyword evidence="12" id="KW-1185">Reference proteome</keyword>
<keyword evidence="4" id="KW-0436">Ligase</keyword>
<accession>A0A9J6DM82</accession>
<evidence type="ECO:0000256" key="1">
    <source>
        <dbReference type="ARBA" id="ARBA00004120"/>
    </source>
</evidence>
<dbReference type="InterPro" id="IPR004344">
    <property type="entry name" value="TTL/TTLL_fam"/>
</dbReference>
<sequence>MKQGISLGGDGQAVSGGHLLSQVSSIELVSRLARHSPSSKQRGRCVSPCRRVNHFSTHYELTRKDLLAKHMQRYQRKRGKSQQPPVMLPSTYVLPRDYSMFVDEYKRVGGLWIVKPCGKGKY</sequence>
<name>A0A9J6DM82_RHIMP</name>
<dbReference type="GO" id="GO:0005874">
    <property type="term" value="C:microtubule"/>
    <property type="evidence" value="ECO:0007669"/>
    <property type="project" value="UniProtKB-KW"/>
</dbReference>
<dbReference type="GO" id="GO:0036064">
    <property type="term" value="C:ciliary basal body"/>
    <property type="evidence" value="ECO:0007669"/>
    <property type="project" value="TreeGrafter"/>
</dbReference>
<organism evidence="11 12">
    <name type="scientific">Rhipicephalus microplus</name>
    <name type="common">Cattle tick</name>
    <name type="synonym">Boophilus microplus</name>
    <dbReference type="NCBI Taxonomy" id="6941"/>
    <lineage>
        <taxon>Eukaryota</taxon>
        <taxon>Metazoa</taxon>
        <taxon>Ecdysozoa</taxon>
        <taxon>Arthropoda</taxon>
        <taxon>Chelicerata</taxon>
        <taxon>Arachnida</taxon>
        <taxon>Acari</taxon>
        <taxon>Parasitiformes</taxon>
        <taxon>Ixodida</taxon>
        <taxon>Ixodoidea</taxon>
        <taxon>Ixodidae</taxon>
        <taxon>Rhipicephalinae</taxon>
        <taxon>Rhipicephalus</taxon>
        <taxon>Boophilus</taxon>
    </lineage>
</organism>
<dbReference type="Pfam" id="PF03133">
    <property type="entry name" value="TTL"/>
    <property type="match status" value="1"/>
</dbReference>
<keyword evidence="9" id="KW-0206">Cytoskeleton</keyword>
<comment type="subcellular location">
    <subcellularLocation>
        <location evidence="1">Cytoplasm</location>
        <location evidence="1">Cytoskeleton</location>
        <location evidence="1">Cilium basal body</location>
    </subcellularLocation>
</comment>
<evidence type="ECO:0000256" key="9">
    <source>
        <dbReference type="ARBA" id="ARBA00023212"/>
    </source>
</evidence>
<dbReference type="PANTHER" id="PTHR12241:SF31">
    <property type="entry name" value="POLYGLUTAMYLASE COMPLEX SUBUNIT TTLL1"/>
    <property type="match status" value="1"/>
</dbReference>
<comment type="caution">
    <text evidence="11">The sequence shown here is derived from an EMBL/GenBank/DDBJ whole genome shotgun (WGS) entry which is preliminary data.</text>
</comment>
<reference evidence="11" key="2">
    <citation type="submission" date="2021-09" db="EMBL/GenBank/DDBJ databases">
        <authorList>
            <person name="Jia N."/>
            <person name="Wang J."/>
            <person name="Shi W."/>
            <person name="Du L."/>
            <person name="Sun Y."/>
            <person name="Zhan W."/>
            <person name="Jiang J."/>
            <person name="Wang Q."/>
            <person name="Zhang B."/>
            <person name="Ji P."/>
            <person name="Sakyi L.B."/>
            <person name="Cui X."/>
            <person name="Yuan T."/>
            <person name="Jiang B."/>
            <person name="Yang W."/>
            <person name="Lam T.T.-Y."/>
            <person name="Chang Q."/>
            <person name="Ding S."/>
            <person name="Wang X."/>
            <person name="Zhu J."/>
            <person name="Ruan X."/>
            <person name="Zhao L."/>
            <person name="Wei J."/>
            <person name="Que T."/>
            <person name="Du C."/>
            <person name="Cheng J."/>
            <person name="Dai P."/>
            <person name="Han X."/>
            <person name="Huang E."/>
            <person name="Gao Y."/>
            <person name="Liu J."/>
            <person name="Shao H."/>
            <person name="Ye R."/>
            <person name="Li L."/>
            <person name="Wei W."/>
            <person name="Wang X."/>
            <person name="Wang C."/>
            <person name="Huo Q."/>
            <person name="Li W."/>
            <person name="Guo W."/>
            <person name="Chen H."/>
            <person name="Chen S."/>
            <person name="Zhou L."/>
            <person name="Zhou L."/>
            <person name="Ni X."/>
            <person name="Tian J."/>
            <person name="Zhou Y."/>
            <person name="Sheng Y."/>
            <person name="Liu T."/>
            <person name="Pan Y."/>
            <person name="Xia L."/>
            <person name="Li J."/>
            <person name="Zhao F."/>
            <person name="Cao W."/>
        </authorList>
    </citation>
    <scope>NUCLEOTIDE SEQUENCE</scope>
    <source>
        <strain evidence="11">Rmic-2018</strain>
        <tissue evidence="11">Larvae</tissue>
    </source>
</reference>
<reference evidence="11" key="1">
    <citation type="journal article" date="2020" name="Cell">
        <title>Large-Scale Comparative Analyses of Tick Genomes Elucidate Their Genetic Diversity and Vector Capacities.</title>
        <authorList>
            <consortium name="Tick Genome and Microbiome Consortium (TIGMIC)"/>
            <person name="Jia N."/>
            <person name="Wang J."/>
            <person name="Shi W."/>
            <person name="Du L."/>
            <person name="Sun Y."/>
            <person name="Zhan W."/>
            <person name="Jiang J.F."/>
            <person name="Wang Q."/>
            <person name="Zhang B."/>
            <person name="Ji P."/>
            <person name="Bell-Sakyi L."/>
            <person name="Cui X.M."/>
            <person name="Yuan T.T."/>
            <person name="Jiang B.G."/>
            <person name="Yang W.F."/>
            <person name="Lam T.T."/>
            <person name="Chang Q.C."/>
            <person name="Ding S.J."/>
            <person name="Wang X.J."/>
            <person name="Zhu J.G."/>
            <person name="Ruan X.D."/>
            <person name="Zhao L."/>
            <person name="Wei J.T."/>
            <person name="Ye R.Z."/>
            <person name="Que T.C."/>
            <person name="Du C.H."/>
            <person name="Zhou Y.H."/>
            <person name="Cheng J.X."/>
            <person name="Dai P.F."/>
            <person name="Guo W.B."/>
            <person name="Han X.H."/>
            <person name="Huang E.J."/>
            <person name="Li L.F."/>
            <person name="Wei W."/>
            <person name="Gao Y.C."/>
            <person name="Liu J.Z."/>
            <person name="Shao H.Z."/>
            <person name="Wang X."/>
            <person name="Wang C.C."/>
            <person name="Yang T.C."/>
            <person name="Huo Q.B."/>
            <person name="Li W."/>
            <person name="Chen H.Y."/>
            <person name="Chen S.E."/>
            <person name="Zhou L.G."/>
            <person name="Ni X.B."/>
            <person name="Tian J.H."/>
            <person name="Sheng Y."/>
            <person name="Liu T."/>
            <person name="Pan Y.S."/>
            <person name="Xia L.Y."/>
            <person name="Li J."/>
            <person name="Zhao F."/>
            <person name="Cao W.C."/>
        </authorList>
    </citation>
    <scope>NUCLEOTIDE SEQUENCE</scope>
    <source>
        <strain evidence="11">Rmic-2018</strain>
    </source>
</reference>
<evidence type="ECO:0000313" key="11">
    <source>
        <dbReference type="EMBL" id="KAH8023062.1"/>
    </source>
</evidence>
<dbReference type="AlphaFoldDB" id="A0A9J6DM82"/>
<dbReference type="VEuPathDB" id="VectorBase:LOC119172577"/>
<keyword evidence="8" id="KW-0969">Cilium</keyword>
<evidence type="ECO:0000256" key="2">
    <source>
        <dbReference type="ARBA" id="ARBA00006118"/>
    </source>
</evidence>
<keyword evidence="7" id="KW-0067">ATP-binding</keyword>
<protein>
    <submittedName>
        <fullName evidence="11">Uncharacterized protein</fullName>
    </submittedName>
</protein>
<evidence type="ECO:0000256" key="6">
    <source>
        <dbReference type="ARBA" id="ARBA00022741"/>
    </source>
</evidence>
<comment type="similarity">
    <text evidence="2">Belongs to the tubulin polyglutamylase family.</text>
</comment>
<dbReference type="GO" id="GO:0015631">
    <property type="term" value="F:tubulin binding"/>
    <property type="evidence" value="ECO:0007669"/>
    <property type="project" value="TreeGrafter"/>
</dbReference>
<keyword evidence="5" id="KW-0493">Microtubule</keyword>
<keyword evidence="10" id="KW-0966">Cell projection</keyword>
<evidence type="ECO:0000256" key="7">
    <source>
        <dbReference type="ARBA" id="ARBA00022840"/>
    </source>
</evidence>
<keyword evidence="6" id="KW-0547">Nucleotide-binding</keyword>
<evidence type="ECO:0000313" key="12">
    <source>
        <dbReference type="Proteomes" id="UP000821866"/>
    </source>
</evidence>